<dbReference type="SUPFAM" id="SSF56801">
    <property type="entry name" value="Acetyl-CoA synthetase-like"/>
    <property type="match status" value="1"/>
</dbReference>
<feature type="region of interest" description="Disordered" evidence="4">
    <location>
        <begin position="526"/>
        <end position="546"/>
    </location>
</feature>
<dbReference type="PROSITE" id="PS50075">
    <property type="entry name" value="CARRIER"/>
    <property type="match status" value="2"/>
</dbReference>
<dbReference type="CDD" id="cd05930">
    <property type="entry name" value="A_NRPS"/>
    <property type="match status" value="1"/>
</dbReference>
<dbReference type="InterPro" id="IPR025110">
    <property type="entry name" value="AMP-bd_C"/>
</dbReference>
<dbReference type="PANTHER" id="PTHR45527">
    <property type="entry name" value="NONRIBOSOMAL PEPTIDE SYNTHETASE"/>
    <property type="match status" value="1"/>
</dbReference>
<dbReference type="Gene3D" id="1.10.1200.10">
    <property type="entry name" value="ACP-like"/>
    <property type="match status" value="2"/>
</dbReference>
<feature type="compositionally biased region" description="Basic residues" evidence="4">
    <location>
        <begin position="1190"/>
        <end position="1199"/>
    </location>
</feature>
<keyword evidence="5" id="KW-1133">Transmembrane helix</keyword>
<dbReference type="Pfam" id="PF13193">
    <property type="entry name" value="AMP-binding_C"/>
    <property type="match status" value="1"/>
</dbReference>
<dbReference type="PANTHER" id="PTHR45527:SF1">
    <property type="entry name" value="FATTY ACID SYNTHASE"/>
    <property type="match status" value="1"/>
</dbReference>
<reference evidence="7 8" key="1">
    <citation type="submission" date="2023-07" db="EMBL/GenBank/DDBJ databases">
        <title>Sequencing the genomes of 1000 actinobacteria strains.</title>
        <authorList>
            <person name="Klenk H.-P."/>
        </authorList>
    </citation>
    <scope>NUCLEOTIDE SEQUENCE [LARGE SCALE GENOMIC DNA]</scope>
    <source>
        <strain evidence="7 8">DSM 44109</strain>
    </source>
</reference>
<keyword evidence="5" id="KW-0472">Membrane</keyword>
<dbReference type="NCBIfam" id="TIGR01733">
    <property type="entry name" value="AA-adenyl-dom"/>
    <property type="match status" value="1"/>
</dbReference>
<dbReference type="InterPro" id="IPR000873">
    <property type="entry name" value="AMP-dep_synth/lig_dom"/>
</dbReference>
<dbReference type="PROSITE" id="PS00455">
    <property type="entry name" value="AMP_BINDING"/>
    <property type="match status" value="1"/>
</dbReference>
<dbReference type="InterPro" id="IPR001242">
    <property type="entry name" value="Condensation_dom"/>
</dbReference>
<dbReference type="EMBL" id="JAUSRB010000002">
    <property type="protein sequence ID" value="MDP9864555.1"/>
    <property type="molecule type" value="Genomic_DNA"/>
</dbReference>
<evidence type="ECO:0000256" key="1">
    <source>
        <dbReference type="ARBA" id="ARBA00001957"/>
    </source>
</evidence>
<dbReference type="RefSeq" id="WP_306862565.1">
    <property type="nucleotide sequence ID" value="NZ_JAUSRB010000002.1"/>
</dbReference>
<dbReference type="Gene3D" id="3.30.559.10">
    <property type="entry name" value="Chloramphenicol acetyltransferase-like domain"/>
    <property type="match status" value="1"/>
</dbReference>
<evidence type="ECO:0000256" key="3">
    <source>
        <dbReference type="ARBA" id="ARBA00022553"/>
    </source>
</evidence>
<feature type="region of interest" description="Disordered" evidence="4">
    <location>
        <begin position="1"/>
        <end position="31"/>
    </location>
</feature>
<feature type="domain" description="Carrier" evidence="6">
    <location>
        <begin position="522"/>
        <end position="612"/>
    </location>
</feature>
<sequence length="1210" mass="128702">MSDRLSQPEADRVGADHPETEHLETDHLEADRMEADQTLSSERTVSSGRTVADLVVARARAVPDALAVAQWDEEITYRELAGRAAALAARLGALGVGPETRVGICMERRPALLVAIYGVLLAGGCYVPLDPAGPRLRLRDMAVDAGLEVVVADRAGAEAAGEAGLRCVAVPGPAESVDLAAVPDCPAAPDNLAYVLYTSGSTGRPKGVLVTHHNLADFVLGTIETVGAGPDTRALGFSSLSFDASALDLFVPLIVGGSVHIAGDADRSDPTRLQRFVAEHRITWGFVTPAVLALLDPATLPDWQVVMAGGEAVPAELVNRWPGRRFVNVYGPTEATVSAATAELAAPQATPVPIGHPTPGHRCYVVDDHFRLVEPGAEGELLIGGPGVTRGYLNRPALTAAAFVPDPFSGEAGARLYRTGDMARYADDGQLVYLGRRDGQVKIRGQRIELGEIVTVLQEHPAVAQAAVEAVPRPGGGLELVAFLTPEDAPADAGYAASRLTVAMLPGRVLRLPELPLNSSGKVDRSRLRELAAEERPADDSPEGGTATERALAAVWRRLGVGADFFAGGGDSITAMRLVAAARSELGLDVTVDDVFAGRTLPEIAARFDGAARLAGPELTLGHPPTLAPPQRRLWFLDQLAPEAAPYNIALAERLRGPLEVTALRTALRTVAERHDVLRWRIRQRAGVPYAVCEPPSDVDLTVVDLSGYGQAQREAQLRTRLAAGASAPFDLAGGSPWRAWLYVLAPDEHVLALTLHHAVFDGWSRDTLYTDLSAAYTAAVTGRAVDLPPLRASYADYAVWRAERDSRTGEADLAWWAGHLSGAPTVLDLPRDRPRPAVQTYRGAEARVALPPGTDAAVRALAADLGATPAGVLLAGLGRLLHRLTGAADHVVGAVVADRRVAAFDDLVGFFIDMVPLRLRSDDRTDFATHVRRCTRELLDVAAHPAAPLERVVEELDIRRDTSRAPLVQVMFNVLNLTEPRLELPGVRGETIEVDKPGSPFDLTVYVAERDGGFSVEVVYNPDLFDAARIDAMLADYVNVVGALAADPATPMGAVALPGRVSPEAAPGAMRVADPVAVAPSAGQGTGSTATEELIATIWREVLERDGVGPDDNFFDIGGHSLALAAVHARLCVQLDRELRMVDLFRYPNIRSLAAYLDAESPAGGSAGHPQAGNPELARAASRAEARRNRTRRPRRVHSTTGQENDHDQ</sequence>
<dbReference type="Pfam" id="PF00550">
    <property type="entry name" value="PP-binding"/>
    <property type="match status" value="2"/>
</dbReference>
<dbReference type="SMART" id="SM00823">
    <property type="entry name" value="PKS_PP"/>
    <property type="match status" value="2"/>
</dbReference>
<accession>A0ABT9R5N4</accession>
<keyword evidence="2" id="KW-0596">Phosphopantetheine</keyword>
<keyword evidence="8" id="KW-1185">Reference proteome</keyword>
<feature type="compositionally biased region" description="Basic and acidic residues" evidence="4">
    <location>
        <begin position="9"/>
        <end position="31"/>
    </location>
</feature>
<keyword evidence="5" id="KW-0812">Transmembrane</keyword>
<feature type="domain" description="Carrier" evidence="6">
    <location>
        <begin position="1087"/>
        <end position="1162"/>
    </location>
</feature>
<dbReference type="Gene3D" id="3.40.50.980">
    <property type="match status" value="2"/>
</dbReference>
<dbReference type="Pfam" id="PF00668">
    <property type="entry name" value="Condensation"/>
    <property type="match status" value="1"/>
</dbReference>
<gene>
    <name evidence="7" type="ORF">J2S55_003821</name>
</gene>
<protein>
    <submittedName>
        <fullName evidence="7">Amino acid adenylation domain-containing protein</fullName>
    </submittedName>
</protein>
<dbReference type="Gene3D" id="3.30.559.30">
    <property type="entry name" value="Nonribosomal peptide synthetase, condensation domain"/>
    <property type="match status" value="1"/>
</dbReference>
<keyword evidence="3" id="KW-0597">Phosphoprotein</keyword>
<evidence type="ECO:0000256" key="4">
    <source>
        <dbReference type="SAM" id="MobiDB-lite"/>
    </source>
</evidence>
<feature type="region of interest" description="Disordered" evidence="4">
    <location>
        <begin position="1162"/>
        <end position="1210"/>
    </location>
</feature>
<dbReference type="CDD" id="cd19531">
    <property type="entry name" value="LCL_NRPS-like"/>
    <property type="match status" value="1"/>
</dbReference>
<dbReference type="Proteomes" id="UP001230426">
    <property type="component" value="Unassembled WGS sequence"/>
</dbReference>
<dbReference type="InterPro" id="IPR010071">
    <property type="entry name" value="AA_adenyl_dom"/>
</dbReference>
<organism evidence="7 8">
    <name type="scientific">Streptosporangium brasiliense</name>
    <dbReference type="NCBI Taxonomy" id="47480"/>
    <lineage>
        <taxon>Bacteria</taxon>
        <taxon>Bacillati</taxon>
        <taxon>Actinomycetota</taxon>
        <taxon>Actinomycetes</taxon>
        <taxon>Streptosporangiales</taxon>
        <taxon>Streptosporangiaceae</taxon>
        <taxon>Streptosporangium</taxon>
    </lineage>
</organism>
<feature type="transmembrane region" description="Helical" evidence="5">
    <location>
        <begin position="111"/>
        <end position="129"/>
    </location>
</feature>
<comment type="cofactor">
    <cofactor evidence="1">
        <name>pantetheine 4'-phosphate</name>
        <dbReference type="ChEBI" id="CHEBI:47942"/>
    </cofactor>
</comment>
<feature type="compositionally biased region" description="Basic and acidic residues" evidence="4">
    <location>
        <begin position="526"/>
        <end position="539"/>
    </location>
</feature>
<dbReference type="Gene3D" id="2.30.38.10">
    <property type="entry name" value="Luciferase, Domain 3"/>
    <property type="match status" value="1"/>
</dbReference>
<dbReference type="SUPFAM" id="SSF52777">
    <property type="entry name" value="CoA-dependent acyltransferases"/>
    <property type="match status" value="2"/>
</dbReference>
<dbReference type="Pfam" id="PF00501">
    <property type="entry name" value="AMP-binding"/>
    <property type="match status" value="1"/>
</dbReference>
<dbReference type="InterPro" id="IPR009081">
    <property type="entry name" value="PP-bd_ACP"/>
</dbReference>
<dbReference type="InterPro" id="IPR020806">
    <property type="entry name" value="PKS_PP-bd"/>
</dbReference>
<dbReference type="InterPro" id="IPR023213">
    <property type="entry name" value="CAT-like_dom_sf"/>
</dbReference>
<name>A0ABT9R5N4_9ACTN</name>
<dbReference type="InterPro" id="IPR036736">
    <property type="entry name" value="ACP-like_sf"/>
</dbReference>
<evidence type="ECO:0000259" key="6">
    <source>
        <dbReference type="PROSITE" id="PS50075"/>
    </source>
</evidence>
<comment type="caution">
    <text evidence="7">The sequence shown here is derived from an EMBL/GenBank/DDBJ whole genome shotgun (WGS) entry which is preliminary data.</text>
</comment>
<evidence type="ECO:0000256" key="2">
    <source>
        <dbReference type="ARBA" id="ARBA00022450"/>
    </source>
</evidence>
<proteinExistence type="predicted"/>
<evidence type="ECO:0000256" key="5">
    <source>
        <dbReference type="SAM" id="Phobius"/>
    </source>
</evidence>
<dbReference type="Gene3D" id="3.30.300.30">
    <property type="match status" value="1"/>
</dbReference>
<evidence type="ECO:0000313" key="8">
    <source>
        <dbReference type="Proteomes" id="UP001230426"/>
    </source>
</evidence>
<evidence type="ECO:0000313" key="7">
    <source>
        <dbReference type="EMBL" id="MDP9864555.1"/>
    </source>
</evidence>
<dbReference type="SUPFAM" id="SSF47336">
    <property type="entry name" value="ACP-like"/>
    <property type="match status" value="2"/>
</dbReference>
<dbReference type="InterPro" id="IPR045851">
    <property type="entry name" value="AMP-bd_C_sf"/>
</dbReference>
<dbReference type="InterPro" id="IPR020845">
    <property type="entry name" value="AMP-binding_CS"/>
</dbReference>